<keyword evidence="3" id="KW-0732">Signal</keyword>
<dbReference type="SUPFAM" id="SSF49899">
    <property type="entry name" value="Concanavalin A-like lectins/glucanases"/>
    <property type="match status" value="1"/>
</dbReference>
<keyword evidence="6" id="KW-1185">Reference proteome</keyword>
<evidence type="ECO:0000259" key="4">
    <source>
        <dbReference type="PROSITE" id="PS51762"/>
    </source>
</evidence>
<evidence type="ECO:0000313" key="6">
    <source>
        <dbReference type="Proteomes" id="UP000807306"/>
    </source>
</evidence>
<feature type="domain" description="GH16" evidence="4">
    <location>
        <begin position="27"/>
        <end position="270"/>
    </location>
</feature>
<dbReference type="Gene3D" id="2.60.120.200">
    <property type="match status" value="1"/>
</dbReference>
<dbReference type="InterPro" id="IPR050546">
    <property type="entry name" value="Glycosyl_Hydrlase_16"/>
</dbReference>
<keyword evidence="2" id="KW-1133">Transmembrane helix</keyword>
<evidence type="ECO:0000256" key="1">
    <source>
        <dbReference type="SAM" id="MobiDB-lite"/>
    </source>
</evidence>
<dbReference type="Proteomes" id="UP000807306">
    <property type="component" value="Unassembled WGS sequence"/>
</dbReference>
<dbReference type="GO" id="GO:0009251">
    <property type="term" value="P:glucan catabolic process"/>
    <property type="evidence" value="ECO:0007669"/>
    <property type="project" value="TreeGrafter"/>
</dbReference>
<feature type="transmembrane region" description="Helical" evidence="2">
    <location>
        <begin position="371"/>
        <end position="391"/>
    </location>
</feature>
<gene>
    <name evidence="5" type="ORF">CPB83DRAFT_860154</name>
</gene>
<reference evidence="5" key="1">
    <citation type="submission" date="2020-11" db="EMBL/GenBank/DDBJ databases">
        <authorList>
            <consortium name="DOE Joint Genome Institute"/>
            <person name="Ahrendt S."/>
            <person name="Riley R."/>
            <person name="Andreopoulos W."/>
            <person name="Labutti K."/>
            <person name="Pangilinan J."/>
            <person name="Ruiz-Duenas F.J."/>
            <person name="Barrasa J.M."/>
            <person name="Sanchez-Garcia M."/>
            <person name="Camarero S."/>
            <person name="Miyauchi S."/>
            <person name="Serrano A."/>
            <person name="Linde D."/>
            <person name="Babiker R."/>
            <person name="Drula E."/>
            <person name="Ayuso-Fernandez I."/>
            <person name="Pacheco R."/>
            <person name="Padilla G."/>
            <person name="Ferreira P."/>
            <person name="Barriuso J."/>
            <person name="Kellner H."/>
            <person name="Castanera R."/>
            <person name="Alfaro M."/>
            <person name="Ramirez L."/>
            <person name="Pisabarro A.G."/>
            <person name="Kuo A."/>
            <person name="Tritt A."/>
            <person name="Lipzen A."/>
            <person name="He G."/>
            <person name="Yan M."/>
            <person name="Ng V."/>
            <person name="Cullen D."/>
            <person name="Martin F."/>
            <person name="Rosso M.-N."/>
            <person name="Henrissat B."/>
            <person name="Hibbett D."/>
            <person name="Martinez A.T."/>
            <person name="Grigoriev I.V."/>
        </authorList>
    </citation>
    <scope>NUCLEOTIDE SEQUENCE</scope>
    <source>
        <strain evidence="5">CBS 506.95</strain>
    </source>
</reference>
<accession>A0A9P6E9V8</accession>
<dbReference type="OrthoDB" id="192832at2759"/>
<sequence length="392" mass="41178">MHSFTGLLALAASLPAFTSAVTFNLVDDYSGKTFFDNWDFYGNYDNLTNGDTTWVTKANATSKNLAEINSAGNAVLKVSTDTVVWNEKRDAVRITTQKAYPLGTIWITDVVHLPYGCSVWPAIWTLGQNTQNWPNDGEIDILEGINLNTNNQMALHTAPGCMHSTSVTQGGKSLQANCSVDAGCTVQDPDPKSYGNAFNQAGGGVWATQFTKETLVSIWFWSRANIPASVTKLASSKDAITSQDDWGTPTANYPGGSDCDLTKSFTAQKLVYDITLCGTWGGNPDFYLPQCSAQGPTTGAAACYTDNVVGNGSNYANAYFEIKYLRAYIDPSAPAVPGQNTSSSGGSSSSNSSASGSSGKAGAGVAAAPPITMAFLSSVAAIVIGAAFASLL</sequence>
<feature type="chain" id="PRO_5040317047" evidence="3">
    <location>
        <begin position="21"/>
        <end position="392"/>
    </location>
</feature>
<dbReference type="PANTHER" id="PTHR10963">
    <property type="entry name" value="GLYCOSYL HYDROLASE-RELATED"/>
    <property type="match status" value="1"/>
</dbReference>
<organism evidence="5 6">
    <name type="scientific">Crepidotus variabilis</name>
    <dbReference type="NCBI Taxonomy" id="179855"/>
    <lineage>
        <taxon>Eukaryota</taxon>
        <taxon>Fungi</taxon>
        <taxon>Dikarya</taxon>
        <taxon>Basidiomycota</taxon>
        <taxon>Agaricomycotina</taxon>
        <taxon>Agaricomycetes</taxon>
        <taxon>Agaricomycetidae</taxon>
        <taxon>Agaricales</taxon>
        <taxon>Agaricineae</taxon>
        <taxon>Crepidotaceae</taxon>
        <taxon>Crepidotus</taxon>
    </lineage>
</organism>
<feature type="signal peptide" evidence="3">
    <location>
        <begin position="1"/>
        <end position="20"/>
    </location>
</feature>
<keyword evidence="2" id="KW-0812">Transmembrane</keyword>
<evidence type="ECO:0000256" key="3">
    <source>
        <dbReference type="SAM" id="SignalP"/>
    </source>
</evidence>
<comment type="caution">
    <text evidence="5">The sequence shown here is derived from an EMBL/GenBank/DDBJ whole genome shotgun (WGS) entry which is preliminary data.</text>
</comment>
<protein>
    <submittedName>
        <fullName evidence="5">Concanavalin A-like lectin/glucanase domain-containing protein</fullName>
    </submittedName>
</protein>
<dbReference type="Pfam" id="PF26113">
    <property type="entry name" value="GH16_XgeA"/>
    <property type="match status" value="1"/>
</dbReference>
<feature type="compositionally biased region" description="Low complexity" evidence="1">
    <location>
        <begin position="342"/>
        <end position="355"/>
    </location>
</feature>
<proteinExistence type="predicted"/>
<dbReference type="EMBL" id="MU157889">
    <property type="protein sequence ID" value="KAF9525043.1"/>
    <property type="molecule type" value="Genomic_DNA"/>
</dbReference>
<evidence type="ECO:0000313" key="5">
    <source>
        <dbReference type="EMBL" id="KAF9525043.1"/>
    </source>
</evidence>
<dbReference type="InterPro" id="IPR000757">
    <property type="entry name" value="Beta-glucanase-like"/>
</dbReference>
<keyword evidence="2" id="KW-0472">Membrane</keyword>
<dbReference type="GO" id="GO:0004553">
    <property type="term" value="F:hydrolase activity, hydrolyzing O-glycosyl compounds"/>
    <property type="evidence" value="ECO:0007669"/>
    <property type="project" value="InterPro"/>
</dbReference>
<name>A0A9P6E9V8_9AGAR</name>
<dbReference type="InterPro" id="IPR013320">
    <property type="entry name" value="ConA-like_dom_sf"/>
</dbReference>
<dbReference type="AlphaFoldDB" id="A0A9P6E9V8"/>
<dbReference type="PANTHER" id="PTHR10963:SF24">
    <property type="entry name" value="GLYCOSIDASE C21B10.07-RELATED"/>
    <property type="match status" value="1"/>
</dbReference>
<dbReference type="CDD" id="cd02181">
    <property type="entry name" value="GH16_fungal_Lam16A_glucanase"/>
    <property type="match status" value="1"/>
</dbReference>
<feature type="region of interest" description="Disordered" evidence="1">
    <location>
        <begin position="336"/>
        <end position="355"/>
    </location>
</feature>
<evidence type="ECO:0000256" key="2">
    <source>
        <dbReference type="SAM" id="Phobius"/>
    </source>
</evidence>
<dbReference type="PROSITE" id="PS51762">
    <property type="entry name" value="GH16_2"/>
    <property type="match status" value="1"/>
</dbReference>